<dbReference type="PROSITE" id="PS51375">
    <property type="entry name" value="PPR"/>
    <property type="match status" value="1"/>
</dbReference>
<reference evidence="3 4" key="1">
    <citation type="submission" date="2024-01" db="EMBL/GenBank/DDBJ databases">
        <title>The genomes of 5 underutilized Papilionoideae crops provide insights into root nodulation and disease resistanc.</title>
        <authorList>
            <person name="Jiang F."/>
        </authorList>
    </citation>
    <scope>NUCLEOTIDE SEQUENCE [LARGE SCALE GENOMIC DNA]</scope>
    <source>
        <strain evidence="3">JINMINGXINNONG_FW02</strain>
        <tissue evidence="3">Leaves</tissue>
    </source>
</reference>
<dbReference type="PANTHER" id="PTHR46870">
    <property type="entry name" value="PROTEIN THYLAKOID ASSEMBLY 8-LIKE, CHLOROPLASTIC"/>
    <property type="match status" value="1"/>
</dbReference>
<evidence type="ECO:0000256" key="2">
    <source>
        <dbReference type="PROSITE-ProRule" id="PRU00708"/>
    </source>
</evidence>
<dbReference type="InterPro" id="IPR011990">
    <property type="entry name" value="TPR-like_helical_dom_sf"/>
</dbReference>
<dbReference type="Gene3D" id="3.40.50.300">
    <property type="entry name" value="P-loop containing nucleotide triphosphate hydrolases"/>
    <property type="match status" value="1"/>
</dbReference>
<feature type="repeat" description="PPR" evidence="2">
    <location>
        <begin position="27"/>
        <end position="61"/>
    </location>
</feature>
<organism evidence="3 4">
    <name type="scientific">Phaseolus coccineus</name>
    <name type="common">Scarlet runner bean</name>
    <name type="synonym">Phaseolus multiflorus</name>
    <dbReference type="NCBI Taxonomy" id="3886"/>
    <lineage>
        <taxon>Eukaryota</taxon>
        <taxon>Viridiplantae</taxon>
        <taxon>Streptophyta</taxon>
        <taxon>Embryophyta</taxon>
        <taxon>Tracheophyta</taxon>
        <taxon>Spermatophyta</taxon>
        <taxon>Magnoliopsida</taxon>
        <taxon>eudicotyledons</taxon>
        <taxon>Gunneridae</taxon>
        <taxon>Pentapetalae</taxon>
        <taxon>rosids</taxon>
        <taxon>fabids</taxon>
        <taxon>Fabales</taxon>
        <taxon>Fabaceae</taxon>
        <taxon>Papilionoideae</taxon>
        <taxon>50 kb inversion clade</taxon>
        <taxon>NPAAA clade</taxon>
        <taxon>indigoferoid/millettioid clade</taxon>
        <taxon>Phaseoleae</taxon>
        <taxon>Phaseolus</taxon>
    </lineage>
</organism>
<keyword evidence="1" id="KW-0677">Repeat</keyword>
<evidence type="ECO:0000313" key="3">
    <source>
        <dbReference type="EMBL" id="KAK7352605.1"/>
    </source>
</evidence>
<dbReference type="PANTHER" id="PTHR46870:SF1">
    <property type="entry name" value="OS03G0297700 PROTEIN"/>
    <property type="match status" value="1"/>
</dbReference>
<comment type="caution">
    <text evidence="3">The sequence shown here is derived from an EMBL/GenBank/DDBJ whole genome shotgun (WGS) entry which is preliminary data.</text>
</comment>
<dbReference type="EMBL" id="JAYMYR010000007">
    <property type="protein sequence ID" value="KAK7352605.1"/>
    <property type="molecule type" value="Genomic_DNA"/>
</dbReference>
<dbReference type="InterPro" id="IPR002885">
    <property type="entry name" value="PPR_rpt"/>
</dbReference>
<dbReference type="Proteomes" id="UP001374584">
    <property type="component" value="Unassembled WGS sequence"/>
</dbReference>
<protein>
    <recommendedName>
        <fullName evidence="5">Helicase C-terminal domain-containing protein</fullName>
    </recommendedName>
</protein>
<evidence type="ECO:0000256" key="1">
    <source>
        <dbReference type="ARBA" id="ARBA00022737"/>
    </source>
</evidence>
<dbReference type="AlphaFoldDB" id="A0AAN9MD24"/>
<dbReference type="InterPro" id="IPR044795">
    <property type="entry name" value="THA8L-like"/>
</dbReference>
<name>A0AAN9MD24_PHACN</name>
<keyword evidence="4" id="KW-1185">Reference proteome</keyword>
<proteinExistence type="predicted"/>
<accession>A0AAN9MD24</accession>
<gene>
    <name evidence="3" type="ORF">VNO80_18029</name>
</gene>
<evidence type="ECO:0008006" key="5">
    <source>
        <dbReference type="Google" id="ProtNLM"/>
    </source>
</evidence>
<dbReference type="Gene3D" id="1.25.40.10">
    <property type="entry name" value="Tetratricopeptide repeat domain"/>
    <property type="match status" value="1"/>
</dbReference>
<dbReference type="Pfam" id="PF01535">
    <property type="entry name" value="PPR"/>
    <property type="match status" value="2"/>
</dbReference>
<evidence type="ECO:0000313" key="4">
    <source>
        <dbReference type="Proteomes" id="UP001374584"/>
    </source>
</evidence>
<sequence length="145" mass="16903">MMLARNKRVEEAKRVWDDLKDKQVLFDQHTFGDIIRAFLDNGLPSETMEIYEEMRQSHEPPLSLPFPKVIERFAKKVLQTSHFSVSYLTGNNISVDAVAPKRQKEILDYFHSGKVNLLFTTDVLEEGRSRQANSQFVVMLERQVF</sequence>
<dbReference type="InterPro" id="IPR027417">
    <property type="entry name" value="P-loop_NTPase"/>
</dbReference>